<dbReference type="OrthoDB" id="9775296at2"/>
<accession>A0A3Q9G3P4</accession>
<dbReference type="PANTHER" id="PTHR42901">
    <property type="entry name" value="ALCOHOL DEHYDROGENASE"/>
    <property type="match status" value="1"/>
</dbReference>
<proteinExistence type="inferred from homology"/>
<gene>
    <name evidence="3" type="ORF">EJ997_06165</name>
</gene>
<name>A0A3Q9G3P4_9ACTO</name>
<keyword evidence="4" id="KW-1185">Reference proteome</keyword>
<dbReference type="InterPro" id="IPR036291">
    <property type="entry name" value="NAD(P)-bd_dom_sf"/>
</dbReference>
<dbReference type="GO" id="GO:0016616">
    <property type="term" value="F:oxidoreductase activity, acting on the CH-OH group of donors, NAD or NADP as acceptor"/>
    <property type="evidence" value="ECO:0007669"/>
    <property type="project" value="UniProtKB-ARBA"/>
</dbReference>
<protein>
    <submittedName>
        <fullName evidence="3">SDR family oxidoreductase</fullName>
    </submittedName>
</protein>
<reference evidence="3 4" key="1">
    <citation type="submission" date="2018-12" db="EMBL/GenBank/DDBJ databases">
        <title>Complete genome sequence of Flaviflexus sp. H23T48.</title>
        <authorList>
            <person name="Bae J.-W."/>
            <person name="Lee J.-Y."/>
        </authorList>
    </citation>
    <scope>NUCLEOTIDE SEQUENCE [LARGE SCALE GENOMIC DNA]</scope>
    <source>
        <strain evidence="3 4">H23T48</strain>
    </source>
</reference>
<keyword evidence="2" id="KW-0560">Oxidoreductase</keyword>
<dbReference type="InterPro" id="IPR002347">
    <property type="entry name" value="SDR_fam"/>
</dbReference>
<dbReference type="RefSeq" id="WP_126703789.1">
    <property type="nucleotide sequence ID" value="NZ_CP034593.1"/>
</dbReference>
<dbReference type="PRINTS" id="PR00081">
    <property type="entry name" value="GDHRDH"/>
</dbReference>
<evidence type="ECO:0000256" key="1">
    <source>
        <dbReference type="ARBA" id="ARBA00006484"/>
    </source>
</evidence>
<dbReference type="Gene3D" id="3.40.50.720">
    <property type="entry name" value="NAD(P)-binding Rossmann-like Domain"/>
    <property type="match status" value="1"/>
</dbReference>
<dbReference type="Pfam" id="PF00106">
    <property type="entry name" value="adh_short"/>
    <property type="match status" value="1"/>
</dbReference>
<evidence type="ECO:0000256" key="2">
    <source>
        <dbReference type="ARBA" id="ARBA00023002"/>
    </source>
</evidence>
<comment type="similarity">
    <text evidence="1">Belongs to the short-chain dehydrogenases/reductases (SDR) family.</text>
</comment>
<organism evidence="3 4">
    <name type="scientific">Flaviflexus ciconiae</name>
    <dbReference type="NCBI Taxonomy" id="2496867"/>
    <lineage>
        <taxon>Bacteria</taxon>
        <taxon>Bacillati</taxon>
        <taxon>Actinomycetota</taxon>
        <taxon>Actinomycetes</taxon>
        <taxon>Actinomycetales</taxon>
        <taxon>Actinomycetaceae</taxon>
        <taxon>Flaviflexus</taxon>
    </lineage>
</organism>
<evidence type="ECO:0000313" key="3">
    <source>
        <dbReference type="EMBL" id="AZQ76984.1"/>
    </source>
</evidence>
<dbReference type="FunFam" id="3.40.50.720:FF:000047">
    <property type="entry name" value="NADP-dependent L-serine/L-allo-threonine dehydrogenase"/>
    <property type="match status" value="1"/>
</dbReference>
<dbReference type="AlphaFoldDB" id="A0A3Q9G3P4"/>
<evidence type="ECO:0000313" key="4">
    <source>
        <dbReference type="Proteomes" id="UP000280344"/>
    </source>
</evidence>
<sequence length="245" mass="26726">MSKRVLVTGASTGIGAATVRRARSAGWEVLATARREDRLKALAEETGCEWITADLTVDEDVAKLAERAREFGIDALVNNAGGARGVDKVEDGKIEDWQAMYDMNVLGTLRITQAILPIFRERGKGSFVFLTSTAAHDTYPGGGGYTAAKHAERMLPNTMRLELVGEPIRLIEIGPGMVKTEEFSLNRLGSEEKAEEVYEGVDEPLLGEDIAEAIMWTLELPDHVNIDSMLIRPVAQASNTVVARK</sequence>
<dbReference type="PANTHER" id="PTHR42901:SF1">
    <property type="entry name" value="ALCOHOL DEHYDROGENASE"/>
    <property type="match status" value="1"/>
</dbReference>
<dbReference type="EMBL" id="CP034593">
    <property type="protein sequence ID" value="AZQ76984.1"/>
    <property type="molecule type" value="Genomic_DNA"/>
</dbReference>
<dbReference type="Proteomes" id="UP000280344">
    <property type="component" value="Chromosome"/>
</dbReference>
<dbReference type="KEGG" id="flh:EJ997_06165"/>
<dbReference type="SUPFAM" id="SSF51735">
    <property type="entry name" value="NAD(P)-binding Rossmann-fold domains"/>
    <property type="match status" value="1"/>
</dbReference>